<protein>
    <submittedName>
        <fullName evidence="7">ABC-F family ATP-binding cassette domain-containing protein</fullName>
    </submittedName>
</protein>
<keyword evidence="2" id="KW-0547">Nucleotide-binding</keyword>
<dbReference type="InterPro" id="IPR027417">
    <property type="entry name" value="P-loop_NTPase"/>
</dbReference>
<evidence type="ECO:0000313" key="8">
    <source>
        <dbReference type="Proteomes" id="UP000580839"/>
    </source>
</evidence>
<dbReference type="InterPro" id="IPR032781">
    <property type="entry name" value="ABC_tran_Xtn"/>
</dbReference>
<dbReference type="GO" id="GO:0005524">
    <property type="term" value="F:ATP binding"/>
    <property type="evidence" value="ECO:0007669"/>
    <property type="project" value="UniProtKB-KW"/>
</dbReference>
<dbReference type="SUPFAM" id="SSF52540">
    <property type="entry name" value="P-loop containing nucleoside triphosphate hydrolases"/>
    <property type="match status" value="2"/>
</dbReference>
<gene>
    <name evidence="7" type="ORF">HOP12_04610</name>
</gene>
<dbReference type="InterPro" id="IPR001763">
    <property type="entry name" value="Rhodanese-like_dom"/>
</dbReference>
<dbReference type="EMBL" id="JABFRW010000050">
    <property type="protein sequence ID" value="NOT33435.1"/>
    <property type="molecule type" value="Genomic_DNA"/>
</dbReference>
<evidence type="ECO:0000256" key="1">
    <source>
        <dbReference type="ARBA" id="ARBA00022737"/>
    </source>
</evidence>
<name>A0A849SNF6_UNCEI</name>
<dbReference type="InterPro" id="IPR017871">
    <property type="entry name" value="ABC_transporter-like_CS"/>
</dbReference>
<evidence type="ECO:0000259" key="5">
    <source>
        <dbReference type="PROSITE" id="PS50206"/>
    </source>
</evidence>
<accession>A0A849SNF6</accession>
<dbReference type="GO" id="GO:0016887">
    <property type="term" value="F:ATP hydrolysis activity"/>
    <property type="evidence" value="ECO:0007669"/>
    <property type="project" value="InterPro"/>
</dbReference>
<feature type="non-terminal residue" evidence="7">
    <location>
        <position position="540"/>
    </location>
</feature>
<feature type="domain" description="ABC transporter" evidence="6">
    <location>
        <begin position="2"/>
        <end position="259"/>
    </location>
</feature>
<keyword evidence="4" id="KW-0175">Coiled coil</keyword>
<dbReference type="AlphaFoldDB" id="A0A849SNF6"/>
<evidence type="ECO:0000256" key="2">
    <source>
        <dbReference type="ARBA" id="ARBA00022741"/>
    </source>
</evidence>
<dbReference type="PANTHER" id="PTHR19211:SF14">
    <property type="entry name" value="ATP-BINDING CASSETTE SUB-FAMILY F MEMBER 1"/>
    <property type="match status" value="1"/>
</dbReference>
<dbReference type="FunFam" id="3.40.50.300:FF:000011">
    <property type="entry name" value="Putative ABC transporter ATP-binding component"/>
    <property type="match status" value="1"/>
</dbReference>
<feature type="domain" description="ABC transporter" evidence="6">
    <location>
        <begin position="328"/>
        <end position="540"/>
    </location>
</feature>
<reference evidence="7 8" key="1">
    <citation type="submission" date="2020-04" db="EMBL/GenBank/DDBJ databases">
        <title>Metagenomic profiling of ammonia- and methane-oxidizing microorganisms in a Dutch drinking water treatment plant.</title>
        <authorList>
            <person name="Poghosyan L."/>
            <person name="Leucker S."/>
        </authorList>
    </citation>
    <scope>NUCLEOTIDE SEQUENCE [LARGE SCALE GENOMIC DNA]</scope>
    <source>
        <strain evidence="7">S-RSF-IL-03</strain>
    </source>
</reference>
<dbReference type="Proteomes" id="UP000580839">
    <property type="component" value="Unassembled WGS sequence"/>
</dbReference>
<evidence type="ECO:0000256" key="3">
    <source>
        <dbReference type="ARBA" id="ARBA00022840"/>
    </source>
</evidence>
<organism evidence="7 8">
    <name type="scientific">Eiseniibacteriota bacterium</name>
    <dbReference type="NCBI Taxonomy" id="2212470"/>
    <lineage>
        <taxon>Bacteria</taxon>
        <taxon>Candidatus Eiseniibacteriota</taxon>
    </lineage>
</organism>
<dbReference type="PANTHER" id="PTHR19211">
    <property type="entry name" value="ATP-BINDING TRANSPORT PROTEIN-RELATED"/>
    <property type="match status" value="1"/>
</dbReference>
<dbReference type="Pfam" id="PF00005">
    <property type="entry name" value="ABC_tran"/>
    <property type="match status" value="2"/>
</dbReference>
<comment type="caution">
    <text evidence="7">The sequence shown here is derived from an EMBL/GenBank/DDBJ whole genome shotgun (WGS) entry which is preliminary data.</text>
</comment>
<dbReference type="PROSITE" id="PS50893">
    <property type="entry name" value="ABC_TRANSPORTER_2"/>
    <property type="match status" value="2"/>
</dbReference>
<dbReference type="Gene3D" id="3.40.50.300">
    <property type="entry name" value="P-loop containing nucleotide triphosphate hydrolases"/>
    <property type="match status" value="2"/>
</dbReference>
<dbReference type="InterPro" id="IPR003439">
    <property type="entry name" value="ABC_transporter-like_ATP-bd"/>
</dbReference>
<keyword evidence="3 7" id="KW-0067">ATP-binding</keyword>
<dbReference type="SMART" id="SM00382">
    <property type="entry name" value="AAA"/>
    <property type="match status" value="2"/>
</dbReference>
<sequence>MIQLQGIRYSIGQRALFEDLDWVIAPGDRVALVGPNGAGKTTLLRVILGELAPEVGSRVLARGTRLGYLPQEAAERFDGTVLDRALEAYRHLLEMREELDALHQRLGEIAQDDEHLSALLERAGELQHHLDLHDEHTMVPEARRVLSGLGFSVADQDRPLTEFSGGWRMRTALAALLLTDPTVLFLDEPTNHLDLPAMEWLEDYLETFRGGLVVVSHDRVFLDRVATEVRELDNATLETYAMKFTAYLEERETRRERVAAHNAQLNQKIAQLNRFVERFGAKNTKAAQAQSKRKQIARLKQQHVVLPRRPKHISFSFPPPPHAGRTLVKLRDASFSYSPQHEILRQATLEIAPGDKIAIVGANGAGKTTLLRMIAGQLAPVSGVREVSQHASMAYFAQHAAETLEPEATILGALEATAPAAWRPRLRSLLGNFLFSGDDAFKLCRVLSGGERQRVALARLLMTPANLLLLDEPTHHLDLAGKEVLESALEQFPGAVIVVTHDRSLMARLATRVLEVDGGRVRLYAGGYDDWESARLARIV</sequence>
<evidence type="ECO:0000259" key="6">
    <source>
        <dbReference type="PROSITE" id="PS50893"/>
    </source>
</evidence>
<feature type="coiled-coil region" evidence="4">
    <location>
        <begin position="248"/>
        <end position="302"/>
    </location>
</feature>
<dbReference type="PROSITE" id="PS00211">
    <property type="entry name" value="ABC_TRANSPORTER_1"/>
    <property type="match status" value="1"/>
</dbReference>
<keyword evidence="1" id="KW-0677">Repeat</keyword>
<dbReference type="Pfam" id="PF12848">
    <property type="entry name" value="ABC_tran_Xtn"/>
    <property type="match status" value="1"/>
</dbReference>
<proteinExistence type="predicted"/>
<evidence type="ECO:0000256" key="4">
    <source>
        <dbReference type="SAM" id="Coils"/>
    </source>
</evidence>
<evidence type="ECO:0000313" key="7">
    <source>
        <dbReference type="EMBL" id="NOT33435.1"/>
    </source>
</evidence>
<dbReference type="InterPro" id="IPR050611">
    <property type="entry name" value="ABCF"/>
</dbReference>
<dbReference type="CDD" id="cd03221">
    <property type="entry name" value="ABCF_EF-3"/>
    <property type="match status" value="2"/>
</dbReference>
<feature type="domain" description="Rhodanese" evidence="5">
    <location>
        <begin position="464"/>
        <end position="540"/>
    </location>
</feature>
<dbReference type="PROSITE" id="PS50206">
    <property type="entry name" value="RHODANESE_3"/>
    <property type="match status" value="1"/>
</dbReference>
<dbReference type="InterPro" id="IPR003593">
    <property type="entry name" value="AAA+_ATPase"/>
</dbReference>